<comment type="caution">
    <text evidence="2">The sequence shown here is derived from an EMBL/GenBank/DDBJ whole genome shotgun (WGS) entry which is preliminary data.</text>
</comment>
<organism evidence="2 3">
    <name type="scientific">Favolaschia claudopus</name>
    <dbReference type="NCBI Taxonomy" id="2862362"/>
    <lineage>
        <taxon>Eukaryota</taxon>
        <taxon>Fungi</taxon>
        <taxon>Dikarya</taxon>
        <taxon>Basidiomycota</taxon>
        <taxon>Agaricomycotina</taxon>
        <taxon>Agaricomycetes</taxon>
        <taxon>Agaricomycetidae</taxon>
        <taxon>Agaricales</taxon>
        <taxon>Marasmiineae</taxon>
        <taxon>Mycenaceae</taxon>
        <taxon>Favolaschia</taxon>
    </lineage>
</organism>
<keyword evidence="1" id="KW-0732">Signal</keyword>
<sequence>MFFSPALAAVLLAQSALALTPVGHTASGRPMYIAPNGSRGVQVGDDLQLFAPNGTLLHTFANVATGNRSSSTPALTRRGDVNFIEASTPLTRTDTLRAFNTSFVVPPIPATFDSQLLYLNAALLVSGSDSDVPFAEVRAVLQYGANALQGGSYWSIGTQLELIPDGGIVAIAPSRDFDPLVQPGTEIVTSSTYHDVGDRFFRYLTQFPFIPGSPVLDFSFISPALGAVIGLETVGVVRDSDYPAGDVSFRQTNLTLESGAPEMRWNVSGAGTPSSGGPYLTVDVDGSTNAEFTVHF</sequence>
<dbReference type="EMBL" id="JAWWNJ010000047">
    <property type="protein sequence ID" value="KAK7017722.1"/>
    <property type="molecule type" value="Genomic_DNA"/>
</dbReference>
<keyword evidence="3" id="KW-1185">Reference proteome</keyword>
<evidence type="ECO:0000256" key="1">
    <source>
        <dbReference type="SAM" id="SignalP"/>
    </source>
</evidence>
<evidence type="ECO:0000313" key="3">
    <source>
        <dbReference type="Proteomes" id="UP001362999"/>
    </source>
</evidence>
<dbReference type="Proteomes" id="UP001362999">
    <property type="component" value="Unassembled WGS sequence"/>
</dbReference>
<protein>
    <submittedName>
        <fullName evidence="2">Uncharacterized protein</fullName>
    </submittedName>
</protein>
<accession>A0AAW0AWH0</accession>
<reference evidence="2 3" key="1">
    <citation type="journal article" date="2024" name="J Genomics">
        <title>Draft genome sequencing and assembly of Favolaschia claudopus CIRM-BRFM 2984 isolated from oak limbs.</title>
        <authorList>
            <person name="Navarro D."/>
            <person name="Drula E."/>
            <person name="Chaduli D."/>
            <person name="Cazenave R."/>
            <person name="Ahrendt S."/>
            <person name="Wang J."/>
            <person name="Lipzen A."/>
            <person name="Daum C."/>
            <person name="Barry K."/>
            <person name="Grigoriev I.V."/>
            <person name="Favel A."/>
            <person name="Rosso M.N."/>
            <person name="Martin F."/>
        </authorList>
    </citation>
    <scope>NUCLEOTIDE SEQUENCE [LARGE SCALE GENOMIC DNA]</scope>
    <source>
        <strain evidence="2 3">CIRM-BRFM 2984</strain>
    </source>
</reference>
<dbReference type="AlphaFoldDB" id="A0AAW0AWH0"/>
<name>A0AAW0AWH0_9AGAR</name>
<evidence type="ECO:0000313" key="2">
    <source>
        <dbReference type="EMBL" id="KAK7017722.1"/>
    </source>
</evidence>
<feature type="signal peptide" evidence="1">
    <location>
        <begin position="1"/>
        <end position="18"/>
    </location>
</feature>
<proteinExistence type="predicted"/>
<gene>
    <name evidence="2" type="ORF">R3P38DRAFT_1314190</name>
</gene>
<feature type="chain" id="PRO_5043709956" evidence="1">
    <location>
        <begin position="19"/>
        <end position="296"/>
    </location>
</feature>